<dbReference type="InterPro" id="IPR020622">
    <property type="entry name" value="Ala_racemase_pyridoxalP-BS"/>
</dbReference>
<dbReference type="InterPro" id="IPR029066">
    <property type="entry name" value="PLP-binding_barrel"/>
</dbReference>
<dbReference type="PATRIC" id="fig|797473.3.peg.2068"/>
<dbReference type="EMBL" id="AGCM01000146">
    <property type="protein sequence ID" value="EHM52153.1"/>
    <property type="molecule type" value="Genomic_DNA"/>
</dbReference>
<evidence type="ECO:0000256" key="4">
    <source>
        <dbReference type="ARBA" id="ARBA00023235"/>
    </source>
</evidence>
<dbReference type="PANTHER" id="PTHR30511:SF0">
    <property type="entry name" value="ALANINE RACEMASE, CATABOLIC-RELATED"/>
    <property type="match status" value="1"/>
</dbReference>
<dbReference type="InterPro" id="IPR009006">
    <property type="entry name" value="Ala_racemase/Decarboxylase_C"/>
</dbReference>
<dbReference type="PANTHER" id="PTHR30511">
    <property type="entry name" value="ALANINE RACEMASE"/>
    <property type="match status" value="1"/>
</dbReference>
<feature type="active site" description="Proton acceptor; specific for D-alanine" evidence="5">
    <location>
        <position position="38"/>
    </location>
</feature>
<feature type="active site" description="Proton acceptor; specific for L-alanine" evidence="5">
    <location>
        <position position="252"/>
    </location>
</feature>
<dbReference type="STRING" id="797473.HMPREF9080_02527"/>
<feature type="domain" description="Alanine racemase C-terminal" evidence="8">
    <location>
        <begin position="231"/>
        <end position="355"/>
    </location>
</feature>
<comment type="caution">
    <text evidence="9">The sequence shown here is derived from an EMBL/GenBank/DDBJ whole genome shotgun (WGS) entry which is preliminary data.</text>
</comment>
<feature type="modified residue" description="N6-(pyridoxal phosphate)lysine" evidence="5 6">
    <location>
        <position position="38"/>
    </location>
</feature>
<keyword evidence="4 5" id="KW-0413">Isomerase</keyword>
<dbReference type="EC" id="5.1.1.1" evidence="5"/>
<comment type="function">
    <text evidence="5">Catalyzes the interconversion of L-alanine and D-alanine. May also act on other amino acids.</text>
</comment>
<dbReference type="Proteomes" id="UP000004750">
    <property type="component" value="Unassembled WGS sequence"/>
</dbReference>
<comment type="pathway">
    <text evidence="5">Amino-acid biosynthesis; D-alanine biosynthesis; D-alanine from L-alanine: step 1/1.</text>
</comment>
<dbReference type="Gene3D" id="2.40.37.10">
    <property type="entry name" value="Lyase, Ornithine Decarboxylase, Chain A, domain 1"/>
    <property type="match status" value="1"/>
</dbReference>
<gene>
    <name evidence="9" type="ORF">HMPREF9080_02527</name>
</gene>
<dbReference type="SUPFAM" id="SSF50621">
    <property type="entry name" value="Alanine racemase C-terminal domain-like"/>
    <property type="match status" value="1"/>
</dbReference>
<dbReference type="Pfam" id="PF00842">
    <property type="entry name" value="Ala_racemase_C"/>
    <property type="match status" value="1"/>
</dbReference>
<dbReference type="SMART" id="SM01005">
    <property type="entry name" value="Ala_racemase_C"/>
    <property type="match status" value="1"/>
</dbReference>
<sequence>MRCVMRSLWKEVDLAALRHNVRVLAAQAGAAQVVAVVKADAYGHGVAALLPVLREMPCFAVACMEEALALRALGLTQPVLLLEGVFAADELDVCAAEGFEPWLHDGRQLAWYRHAAAKPACWLKVDSGMHRLGFAPSEVPQAVAALQGLPCRGLATHFACADEADLSHAEAQWRTFDALPLPPGWLRTAANSAALFALPQARADWVRPGLALYGMSPFADRTAADLGLRPVLGLHSAVLATHFLARGEGAGYGCGFVAAEDGYLATIALGYGDGFPRAIASGTVQVRIGAATFPLVGRVAMDMALVWLGHEAVPVGSPVLVFGDGHPVEMVATQAGTIPYTLTTMLSPRVHTVVTNG</sequence>
<dbReference type="PROSITE" id="PS00395">
    <property type="entry name" value="ALANINE_RACEMASE"/>
    <property type="match status" value="1"/>
</dbReference>
<dbReference type="GO" id="GO:0030632">
    <property type="term" value="P:D-alanine biosynthetic process"/>
    <property type="evidence" value="ECO:0007669"/>
    <property type="project" value="UniProtKB-UniRule"/>
</dbReference>
<evidence type="ECO:0000256" key="6">
    <source>
        <dbReference type="PIRSR" id="PIRSR600821-50"/>
    </source>
</evidence>
<dbReference type="InterPro" id="IPR011079">
    <property type="entry name" value="Ala_racemase_C"/>
</dbReference>
<accession>G9ZIB7</accession>
<evidence type="ECO:0000256" key="1">
    <source>
        <dbReference type="ARBA" id="ARBA00000316"/>
    </source>
</evidence>
<evidence type="ECO:0000313" key="10">
    <source>
        <dbReference type="Proteomes" id="UP000004750"/>
    </source>
</evidence>
<dbReference type="GO" id="GO:0030170">
    <property type="term" value="F:pyridoxal phosphate binding"/>
    <property type="evidence" value="ECO:0007669"/>
    <property type="project" value="UniProtKB-UniRule"/>
</dbReference>
<dbReference type="AlphaFoldDB" id="G9ZIB7"/>
<dbReference type="Pfam" id="PF01168">
    <property type="entry name" value="Ala_racemase_N"/>
    <property type="match status" value="1"/>
</dbReference>
<dbReference type="NCBIfam" id="TIGR00492">
    <property type="entry name" value="alr"/>
    <property type="match status" value="1"/>
</dbReference>
<reference evidence="9 10" key="1">
    <citation type="submission" date="2011-08" db="EMBL/GenBank/DDBJ databases">
        <authorList>
            <person name="Weinstock G."/>
            <person name="Sodergren E."/>
            <person name="Clifton S."/>
            <person name="Fulton L."/>
            <person name="Fulton B."/>
            <person name="Courtney L."/>
            <person name="Fronick C."/>
            <person name="Harrison M."/>
            <person name="Strong C."/>
            <person name="Farmer C."/>
            <person name="Delahaunty K."/>
            <person name="Markovic C."/>
            <person name="Hall O."/>
            <person name="Minx P."/>
            <person name="Tomlinson C."/>
            <person name="Mitreva M."/>
            <person name="Hou S."/>
            <person name="Chen J."/>
            <person name="Wollam A."/>
            <person name="Pepin K.H."/>
            <person name="Johnson M."/>
            <person name="Bhonagiri V."/>
            <person name="Zhang X."/>
            <person name="Suruliraj S."/>
            <person name="Warren W."/>
            <person name="Chinwalla A."/>
            <person name="Mardis E.R."/>
            <person name="Wilson R.K."/>
        </authorList>
    </citation>
    <scope>NUCLEOTIDE SEQUENCE [LARGE SCALE GENOMIC DNA]</scope>
    <source>
        <strain evidence="9 10">F0432</strain>
    </source>
</reference>
<comment type="catalytic activity">
    <reaction evidence="1 5">
        <text>L-alanine = D-alanine</text>
        <dbReference type="Rhea" id="RHEA:20249"/>
        <dbReference type="ChEBI" id="CHEBI:57416"/>
        <dbReference type="ChEBI" id="CHEBI:57972"/>
        <dbReference type="EC" id="5.1.1.1"/>
    </reaction>
</comment>
<name>G9ZIB7_9GAMM</name>
<dbReference type="FunFam" id="3.20.20.10:FF:000002">
    <property type="entry name" value="Alanine racemase"/>
    <property type="match status" value="1"/>
</dbReference>
<keyword evidence="3 5" id="KW-0663">Pyridoxal phosphate</keyword>
<feature type="binding site" evidence="5 7">
    <location>
        <position position="131"/>
    </location>
    <ligand>
        <name>substrate</name>
    </ligand>
</feature>
<evidence type="ECO:0000256" key="5">
    <source>
        <dbReference type="HAMAP-Rule" id="MF_01201"/>
    </source>
</evidence>
<dbReference type="InterPro" id="IPR000821">
    <property type="entry name" value="Ala_racemase"/>
</dbReference>
<evidence type="ECO:0000313" key="9">
    <source>
        <dbReference type="EMBL" id="EHM52153.1"/>
    </source>
</evidence>
<dbReference type="HAMAP" id="MF_01201">
    <property type="entry name" value="Ala_racemase"/>
    <property type="match status" value="1"/>
</dbReference>
<dbReference type="SUPFAM" id="SSF51419">
    <property type="entry name" value="PLP-binding barrel"/>
    <property type="match status" value="1"/>
</dbReference>
<dbReference type="Gene3D" id="3.20.20.10">
    <property type="entry name" value="Alanine racemase"/>
    <property type="match status" value="1"/>
</dbReference>
<comment type="similarity">
    <text evidence="5">Belongs to the alanine racemase family.</text>
</comment>
<evidence type="ECO:0000256" key="7">
    <source>
        <dbReference type="PIRSR" id="PIRSR600821-52"/>
    </source>
</evidence>
<evidence type="ECO:0000259" key="8">
    <source>
        <dbReference type="SMART" id="SM01005"/>
    </source>
</evidence>
<dbReference type="UniPathway" id="UPA00042">
    <property type="reaction ID" value="UER00497"/>
</dbReference>
<dbReference type="GO" id="GO:0005829">
    <property type="term" value="C:cytosol"/>
    <property type="evidence" value="ECO:0007669"/>
    <property type="project" value="TreeGrafter"/>
</dbReference>
<evidence type="ECO:0000256" key="2">
    <source>
        <dbReference type="ARBA" id="ARBA00001933"/>
    </source>
</evidence>
<comment type="cofactor">
    <cofactor evidence="2 5 6">
        <name>pyridoxal 5'-phosphate</name>
        <dbReference type="ChEBI" id="CHEBI:597326"/>
    </cofactor>
</comment>
<organism evidence="9 10">
    <name type="scientific">Cardiobacterium valvarum F0432</name>
    <dbReference type="NCBI Taxonomy" id="797473"/>
    <lineage>
        <taxon>Bacteria</taxon>
        <taxon>Pseudomonadati</taxon>
        <taxon>Pseudomonadota</taxon>
        <taxon>Gammaproteobacteria</taxon>
        <taxon>Cardiobacteriales</taxon>
        <taxon>Cardiobacteriaceae</taxon>
        <taxon>Cardiobacterium</taxon>
    </lineage>
</organism>
<feature type="binding site" evidence="5 7">
    <location>
        <position position="301"/>
    </location>
    <ligand>
        <name>substrate</name>
    </ligand>
</feature>
<evidence type="ECO:0000256" key="3">
    <source>
        <dbReference type="ARBA" id="ARBA00022898"/>
    </source>
</evidence>
<dbReference type="GO" id="GO:0008784">
    <property type="term" value="F:alanine racemase activity"/>
    <property type="evidence" value="ECO:0007669"/>
    <property type="project" value="UniProtKB-UniRule"/>
</dbReference>
<dbReference type="PRINTS" id="PR00992">
    <property type="entry name" value="ALARACEMASE"/>
</dbReference>
<proteinExistence type="inferred from homology"/>
<dbReference type="InterPro" id="IPR001608">
    <property type="entry name" value="Ala_racemase_N"/>
</dbReference>
<dbReference type="HOGENOM" id="CLU_028393_1_0_6"/>
<protein>
    <recommendedName>
        <fullName evidence="5">Alanine racemase</fullName>
        <ecNumber evidence="5">5.1.1.1</ecNumber>
    </recommendedName>
</protein>